<dbReference type="Pfam" id="PF25170">
    <property type="entry name" value="TPR_WDR35"/>
    <property type="match status" value="1"/>
</dbReference>
<keyword evidence="4" id="KW-0677">Repeat</keyword>
<dbReference type="GO" id="GO:0035721">
    <property type="term" value="P:intraciliary retrograde transport"/>
    <property type="evidence" value="ECO:0007669"/>
    <property type="project" value="TreeGrafter"/>
</dbReference>
<dbReference type="FunFam" id="1.25.40.470:FF:000004">
    <property type="entry name" value="WD repeat-containing protein 35"/>
    <property type="match status" value="1"/>
</dbReference>
<dbReference type="SUPFAM" id="SSF50978">
    <property type="entry name" value="WD40 repeat-like"/>
    <property type="match status" value="2"/>
</dbReference>
<dbReference type="AlphaFoldDB" id="A0A7G2CC65"/>
<evidence type="ECO:0000259" key="12">
    <source>
        <dbReference type="Pfam" id="PF23390"/>
    </source>
</evidence>
<evidence type="ECO:0000259" key="13">
    <source>
        <dbReference type="Pfam" id="PF24797"/>
    </source>
</evidence>
<dbReference type="InterPro" id="IPR017233">
    <property type="entry name" value="WDR35"/>
</dbReference>
<evidence type="ECO:0000256" key="7">
    <source>
        <dbReference type="ARBA" id="ARBA00023212"/>
    </source>
</evidence>
<keyword evidence="3 9" id="KW-0853">WD repeat</keyword>
<dbReference type="EMBL" id="LR877152">
    <property type="protein sequence ID" value="CAD2217109.1"/>
    <property type="molecule type" value="Genomic_DNA"/>
</dbReference>
<feature type="domain" description="IFT121-like zinc finger" evidence="10">
    <location>
        <begin position="1189"/>
        <end position="1230"/>
    </location>
</feature>
<keyword evidence="5" id="KW-0970">Cilium biogenesis/degradation</keyword>
<dbReference type="Pfam" id="PF25768">
    <property type="entry name" value="TPR_IFT121"/>
    <property type="match status" value="1"/>
</dbReference>
<evidence type="ECO:0000256" key="3">
    <source>
        <dbReference type="ARBA" id="ARBA00022574"/>
    </source>
</evidence>
<name>A0A7G2CC65_9TRYP</name>
<organism evidence="15 16">
    <name type="scientific">Angomonas deanei</name>
    <dbReference type="NCBI Taxonomy" id="59799"/>
    <lineage>
        <taxon>Eukaryota</taxon>
        <taxon>Discoba</taxon>
        <taxon>Euglenozoa</taxon>
        <taxon>Kinetoplastea</taxon>
        <taxon>Metakinetoplastina</taxon>
        <taxon>Trypanosomatida</taxon>
        <taxon>Trypanosomatidae</taxon>
        <taxon>Strigomonadinae</taxon>
        <taxon>Angomonas</taxon>
    </lineage>
</organism>
<dbReference type="OrthoDB" id="10260567at2759"/>
<comment type="subcellular location">
    <subcellularLocation>
        <location evidence="1">Cytoplasm</location>
        <location evidence="1">Cytoskeleton</location>
        <location evidence="1">Cilium basal body</location>
    </subcellularLocation>
</comment>
<keyword evidence="7" id="KW-0206">Cytoskeleton</keyword>
<dbReference type="GO" id="GO:0030991">
    <property type="term" value="C:intraciliary transport particle A"/>
    <property type="evidence" value="ECO:0007669"/>
    <property type="project" value="TreeGrafter"/>
</dbReference>
<dbReference type="InterPro" id="IPR056158">
    <property type="entry name" value="Beta-prop_IFT121_2nd"/>
</dbReference>
<dbReference type="Gene3D" id="1.25.40.470">
    <property type="match status" value="1"/>
</dbReference>
<evidence type="ECO:0000259" key="11">
    <source>
        <dbReference type="Pfam" id="PF23387"/>
    </source>
</evidence>
<evidence type="ECO:0000256" key="1">
    <source>
        <dbReference type="ARBA" id="ARBA00004120"/>
    </source>
</evidence>
<proteinExistence type="predicted"/>
<dbReference type="VEuPathDB" id="TriTrypDB:ADEAN_000458700"/>
<keyword evidence="6" id="KW-0969">Cilium</keyword>
<dbReference type="InterPro" id="IPR057979">
    <property type="entry name" value="TPR_IFT121"/>
</dbReference>
<dbReference type="InterPro" id="IPR057361">
    <property type="entry name" value="TPR_WDR35"/>
</dbReference>
<feature type="domain" description="IFT121-like TPR repeats" evidence="14">
    <location>
        <begin position="987"/>
        <end position="1062"/>
    </location>
</feature>
<sequence>MFVYLSKRIAIPNGIVLSSIGWNEEQGWLACGGENGLLKVLKVDGGSQGQKTGGLSINQTLEGHDSNVHLIAWNQQYMKLTSGDENGHIIVWSLHKGMWMEEMLNNREKSRVVDLSWSVEGTRICIAYEDGAVIVGDVDGNRLWGKEYDFNLAKVTWTPDDRHIVFGSAKGEVFIHNVETGNMVSQVNIYCVEGEAKLSGLQWHPAWVERANPPAAFAICYQVGELQLMNSIGDDNPFLVEIGIPVSHISWNPQGTVLAVCGVSATPNSPDSSVVIIQFFDNEGQHLRKLRVAGKKCGGVTWEGDGLRVAVAVDSSIYFANVRPEYKFSYFKHTLVYSYTKPEKAEDSVMLWNINTNARTVKSVAGLIYLQACEDACVIVNRDEEVLRQTVVQLVNTIGSPLGTKYIDLEPYACGMNSSHVVCCGEENVYVWQFRDPKATADALDPISVQASRDVSKERIFHIDEIVSPESQPQMKVRSALTSDLICAVCVSEEYLFIARESGTLHIFSFQPFQLVAKYILASRAQSMAANSDSTFLSIIDFGGVLNAFPIEKSKFSLSARKVEPVQNFERKDVWDQKWATDDPSLLAVMEKTKMVVFRNFEGETPIQTFTSICKFQSLRVRSVQFDELMQDPDRPRREQVVDHPSSALTEFNSLLEEASMKELYEYSDQKGNRKLWKLLAEHALTKLDFTYAEMAFIRLQDYPSLQFVKRVRALDDPRKQNAEVHAYYSRFEEAEAIYKEMDRKDLALELRYRMGDWFGVVRLVQEGGGDESLMRTAWENIGDQYADRQKWTKAIQYYTQCRHYQKLARLFFIIEDFEMLTQLIDMAEHDKELLLTLGSMFLTAGLAEEASEAFIAAGEPRRAVDGCVQLNMWDKAVVLAEKYKQDDIEKLFQKYASYLIKQDRLPEAIELHRKAGQNDEAAKLLAQLGQQASETDPLRAKKYYVLSALQVETYRKKKVTLAREGAEVVEEMLQSDQTAVSERTLDAAWRGAEAYHFYLQCQKQIVDNNLKVALVLAMRLMEYDDLIAPVDSYSLIALTAYLAGNFGLCSKAFSRLEAAEMNDAAGADGLLAAPLANFSMDLDLTSTQKTMGSTALSATSAVGTNLSATSTALQLTNTAGKGAGTVEFTYPTVSLSEPVRRFADLAIKLFTKHKPVDNSVDSIGCPDCGTFNKEWAANCVKCQHKFGVCLVTGRCIVNEEDAWICAVCRHKALDTAVDTYKNCPLCHSPKKQRTRRGA</sequence>
<reference evidence="15 16" key="1">
    <citation type="submission" date="2020-08" db="EMBL/GenBank/DDBJ databases">
        <authorList>
            <person name="Newling K."/>
            <person name="Davey J."/>
            <person name="Forrester S."/>
        </authorList>
    </citation>
    <scope>NUCLEOTIDE SEQUENCE [LARGE SCALE GENOMIC DNA]</scope>
    <source>
        <strain evidence="16">Crithidia deanei Carvalho (ATCC PRA-265)</strain>
    </source>
</reference>
<dbReference type="PANTHER" id="PTHR12764:SF5">
    <property type="entry name" value="LD29485P"/>
    <property type="match status" value="1"/>
</dbReference>
<feature type="repeat" description="WD" evidence="9">
    <location>
        <begin position="61"/>
        <end position="102"/>
    </location>
</feature>
<evidence type="ECO:0000256" key="6">
    <source>
        <dbReference type="ARBA" id="ARBA00023069"/>
    </source>
</evidence>
<gene>
    <name evidence="15" type="ORF">ADEAN_000458700</name>
</gene>
<dbReference type="InterPro" id="IPR056157">
    <property type="entry name" value="TPR_IFT80_172_dom"/>
</dbReference>
<dbReference type="InterPro" id="IPR056159">
    <property type="entry name" value="Beta-prop_IFT121_TULP_N"/>
</dbReference>
<dbReference type="InterPro" id="IPR011990">
    <property type="entry name" value="TPR-like_helical_dom_sf"/>
</dbReference>
<dbReference type="Pfam" id="PF24797">
    <property type="entry name" value="Beta-prop_WDR35_TULP_N"/>
    <property type="match status" value="1"/>
</dbReference>
<dbReference type="SUPFAM" id="SSF48452">
    <property type="entry name" value="TPR-like"/>
    <property type="match status" value="1"/>
</dbReference>
<dbReference type="InterPro" id="IPR056170">
    <property type="entry name" value="Znf_IFT121-like"/>
</dbReference>
<dbReference type="Pfam" id="PF23390">
    <property type="entry name" value="Beta-prop_WDR35_2nd"/>
    <property type="match status" value="1"/>
</dbReference>
<dbReference type="Proteomes" id="UP000515908">
    <property type="component" value="Chromosome 08"/>
</dbReference>
<dbReference type="PIRSF" id="PIRSF037536">
    <property type="entry name" value="WD_repeat_p35"/>
    <property type="match status" value="1"/>
</dbReference>
<dbReference type="InterPro" id="IPR039857">
    <property type="entry name" value="Ift122/121"/>
</dbReference>
<dbReference type="Pfam" id="PF23387">
    <property type="entry name" value="TPR_IFT80_172"/>
    <property type="match status" value="1"/>
</dbReference>
<dbReference type="PROSITE" id="PS50082">
    <property type="entry name" value="WD_REPEATS_2"/>
    <property type="match status" value="1"/>
</dbReference>
<protein>
    <submittedName>
        <fullName evidence="15">Anaphase-promoting complex subunit 4 WD40 domain containing protein, putative</fullName>
    </submittedName>
</protein>
<evidence type="ECO:0000259" key="14">
    <source>
        <dbReference type="Pfam" id="PF25768"/>
    </source>
</evidence>
<feature type="domain" description="IFT121/TULP4 N-terminal" evidence="13">
    <location>
        <begin position="1"/>
        <end position="323"/>
    </location>
</feature>
<dbReference type="InterPro" id="IPR015943">
    <property type="entry name" value="WD40/YVTN_repeat-like_dom_sf"/>
</dbReference>
<keyword evidence="2" id="KW-0963">Cytoplasm</keyword>
<keyword evidence="16" id="KW-1185">Reference proteome</keyword>
<dbReference type="GO" id="GO:0097730">
    <property type="term" value="C:non-motile cilium"/>
    <property type="evidence" value="ECO:0007669"/>
    <property type="project" value="TreeGrafter"/>
</dbReference>
<evidence type="ECO:0000256" key="9">
    <source>
        <dbReference type="PROSITE-ProRule" id="PRU00221"/>
    </source>
</evidence>
<evidence type="ECO:0000256" key="2">
    <source>
        <dbReference type="ARBA" id="ARBA00022490"/>
    </source>
</evidence>
<dbReference type="Gene3D" id="2.130.10.10">
    <property type="entry name" value="YVTN repeat-like/Quinoprotein amine dehydrogenase"/>
    <property type="match status" value="2"/>
</dbReference>
<keyword evidence="8" id="KW-0966">Cell projection</keyword>
<dbReference type="Pfam" id="PF23145">
    <property type="entry name" value="Zf_2nd_IFT121"/>
    <property type="match status" value="1"/>
</dbReference>
<accession>A0A7G2CC65</accession>
<dbReference type="PANTHER" id="PTHR12764">
    <property type="entry name" value="WD REPEAT DOMAIN-RELATED"/>
    <property type="match status" value="1"/>
</dbReference>
<dbReference type="GO" id="GO:0061512">
    <property type="term" value="P:protein localization to cilium"/>
    <property type="evidence" value="ECO:0007669"/>
    <property type="project" value="TreeGrafter"/>
</dbReference>
<evidence type="ECO:0000256" key="8">
    <source>
        <dbReference type="ARBA" id="ARBA00023273"/>
    </source>
</evidence>
<feature type="domain" description="IFT80/172/WDR35 TPR" evidence="11">
    <location>
        <begin position="676"/>
        <end position="744"/>
    </location>
</feature>
<evidence type="ECO:0000313" key="16">
    <source>
        <dbReference type="Proteomes" id="UP000515908"/>
    </source>
</evidence>
<dbReference type="InterPro" id="IPR036322">
    <property type="entry name" value="WD40_repeat_dom_sf"/>
</dbReference>
<feature type="domain" description="IFT121 second beta-propeller" evidence="12">
    <location>
        <begin position="328"/>
        <end position="643"/>
    </location>
</feature>
<evidence type="ECO:0000256" key="4">
    <source>
        <dbReference type="ARBA" id="ARBA00022737"/>
    </source>
</evidence>
<evidence type="ECO:0000256" key="5">
    <source>
        <dbReference type="ARBA" id="ARBA00022794"/>
    </source>
</evidence>
<evidence type="ECO:0000259" key="10">
    <source>
        <dbReference type="Pfam" id="PF23145"/>
    </source>
</evidence>
<dbReference type="PROSITE" id="PS50294">
    <property type="entry name" value="WD_REPEATS_REGION"/>
    <property type="match status" value="1"/>
</dbReference>
<evidence type="ECO:0000313" key="15">
    <source>
        <dbReference type="EMBL" id="CAD2217109.1"/>
    </source>
</evidence>
<dbReference type="GO" id="GO:1905515">
    <property type="term" value="P:non-motile cilium assembly"/>
    <property type="evidence" value="ECO:0007669"/>
    <property type="project" value="TreeGrafter"/>
</dbReference>
<dbReference type="SMART" id="SM00320">
    <property type="entry name" value="WD40"/>
    <property type="match status" value="5"/>
</dbReference>
<dbReference type="InterPro" id="IPR001680">
    <property type="entry name" value="WD40_rpt"/>
</dbReference>